<evidence type="ECO:0000256" key="4">
    <source>
        <dbReference type="ARBA" id="ARBA00022777"/>
    </source>
</evidence>
<dbReference type="Proteomes" id="UP001461498">
    <property type="component" value="Unassembled WGS sequence"/>
</dbReference>
<dbReference type="GO" id="GO:0005634">
    <property type="term" value="C:nucleus"/>
    <property type="evidence" value="ECO:0007669"/>
    <property type="project" value="TreeGrafter"/>
</dbReference>
<dbReference type="GO" id="GO:0000448">
    <property type="term" value="P:cleavage in ITS2 between 5.8S rRNA and LSU-rRNA of tricistronic rRNA transcript (SSU-rRNA, 5.8S rRNA, LSU-rRNA)"/>
    <property type="evidence" value="ECO:0007669"/>
    <property type="project" value="TreeGrafter"/>
</dbReference>
<keyword evidence="8" id="KW-1185">Reference proteome</keyword>
<evidence type="ECO:0000256" key="3">
    <source>
        <dbReference type="ARBA" id="ARBA00022741"/>
    </source>
</evidence>
<sequence>MLNCGISRLIKDPTENIIKTKQLSNVKIDQLKSCEFFPVADNICLVKIDVNCKLYIRGAVDVSSINCLLNINGKSVKTGESVKIFSVLGCSAFYIETLNRTEHYCSINSDFNNIINKYKDNYCLFLLKSIINNQKHIYEELKLNGIAYFPDLIKAKGLSLFPQAEKHLKCLFDQRLGDRIDRKLVIDENWKETLINENHDESLPERIMICGGKGFGKSTLLRYLMNKAQELEDSPVLVDFDPGQPEMFLPGTISYNIVSDPLIGPSYTHLRTPRWSCYVGEVDVDKNVNGYLEAVLRLSEMLDRDEGLKSKRFYLINTMGYSRGIGVLFQCAIVRAIKPTKLIILDSNLDKYKTSNFSEPLINNPVATELLDSMNFPNYEFNCDVLRIKAPIDYVFKSIVYPENRLTASDVRRAIQVCYFANATSKAFIIHVSATDKLSPYQAGDIVVFAHKTASLHTIEFGEVLCWNCDNNELKIRTPGYLEEIFQQENVVIVDVIRTRNIHTQWRSLEPQFNSSHQANQIYSTVC</sequence>
<keyword evidence="4" id="KW-0418">Kinase</keyword>
<organism evidence="7 8">
    <name type="scientific">Rhynocoris fuscipes</name>
    <dbReference type="NCBI Taxonomy" id="488301"/>
    <lineage>
        <taxon>Eukaryota</taxon>
        <taxon>Metazoa</taxon>
        <taxon>Ecdysozoa</taxon>
        <taxon>Arthropoda</taxon>
        <taxon>Hexapoda</taxon>
        <taxon>Insecta</taxon>
        <taxon>Pterygota</taxon>
        <taxon>Neoptera</taxon>
        <taxon>Paraneoptera</taxon>
        <taxon>Hemiptera</taxon>
        <taxon>Heteroptera</taxon>
        <taxon>Panheteroptera</taxon>
        <taxon>Cimicomorpha</taxon>
        <taxon>Reduviidae</taxon>
        <taxon>Harpactorinae</taxon>
        <taxon>Harpactorini</taxon>
        <taxon>Rhynocoris</taxon>
    </lineage>
</organism>
<evidence type="ECO:0000313" key="8">
    <source>
        <dbReference type="Proteomes" id="UP001461498"/>
    </source>
</evidence>
<dbReference type="InterPro" id="IPR032319">
    <property type="entry name" value="CLP1_P"/>
</dbReference>
<dbReference type="Pfam" id="PF16575">
    <property type="entry name" value="CLP1_P"/>
    <property type="match status" value="1"/>
</dbReference>
<protein>
    <recommendedName>
        <fullName evidence="6">Clp1 P-loop domain-containing protein</fullName>
    </recommendedName>
</protein>
<name>A0AAW1CLQ5_9HEMI</name>
<dbReference type="GO" id="GO:0005524">
    <property type="term" value="F:ATP binding"/>
    <property type="evidence" value="ECO:0007669"/>
    <property type="project" value="UniProtKB-KW"/>
</dbReference>
<dbReference type="PANTHER" id="PTHR12755:SF3">
    <property type="entry name" value="POLYNUCLEOTIDE 5'-HYDROXYL-KINASE NOL9"/>
    <property type="match status" value="1"/>
</dbReference>
<comment type="similarity">
    <text evidence="1">Belongs to the Clp1 family. NOL9/GRC3 subfamily.</text>
</comment>
<dbReference type="PANTHER" id="PTHR12755">
    <property type="entry name" value="CLEAVAGE/POLYADENYLATION FACTOR IA SUBUNIT CLP1P"/>
    <property type="match status" value="1"/>
</dbReference>
<evidence type="ECO:0000259" key="6">
    <source>
        <dbReference type="Pfam" id="PF16575"/>
    </source>
</evidence>
<dbReference type="InterPro" id="IPR045116">
    <property type="entry name" value="Clp1/Grc3"/>
</dbReference>
<keyword evidence="5" id="KW-0067">ATP-binding</keyword>
<dbReference type="SUPFAM" id="SSF52540">
    <property type="entry name" value="P-loop containing nucleoside triphosphate hydrolases"/>
    <property type="match status" value="1"/>
</dbReference>
<comment type="caution">
    <text evidence="7">The sequence shown here is derived from an EMBL/GenBank/DDBJ whole genome shotgun (WGS) entry which is preliminary data.</text>
</comment>
<evidence type="ECO:0000256" key="2">
    <source>
        <dbReference type="ARBA" id="ARBA00022679"/>
    </source>
</evidence>
<dbReference type="AlphaFoldDB" id="A0AAW1CLQ5"/>
<dbReference type="EMBL" id="JAPXFL010000015">
    <property type="protein sequence ID" value="KAK9497169.1"/>
    <property type="molecule type" value="Genomic_DNA"/>
</dbReference>
<accession>A0AAW1CLQ5</accession>
<dbReference type="InterPro" id="IPR027417">
    <property type="entry name" value="P-loop_NTPase"/>
</dbReference>
<evidence type="ECO:0000313" key="7">
    <source>
        <dbReference type="EMBL" id="KAK9497169.1"/>
    </source>
</evidence>
<keyword evidence="3" id="KW-0547">Nucleotide-binding</keyword>
<dbReference type="Gene3D" id="3.40.50.300">
    <property type="entry name" value="P-loop containing nucleotide triphosphate hydrolases"/>
    <property type="match status" value="1"/>
</dbReference>
<dbReference type="GO" id="GO:0051731">
    <property type="term" value="F:polynucleotide 5'-hydroxyl-kinase activity"/>
    <property type="evidence" value="ECO:0007669"/>
    <property type="project" value="InterPro"/>
</dbReference>
<feature type="domain" description="Clp1 P-loop" evidence="6">
    <location>
        <begin position="211"/>
        <end position="351"/>
    </location>
</feature>
<proteinExistence type="inferred from homology"/>
<reference evidence="7 8" key="1">
    <citation type="submission" date="2022-12" db="EMBL/GenBank/DDBJ databases">
        <title>Chromosome-level genome assembly of true bugs.</title>
        <authorList>
            <person name="Ma L."/>
            <person name="Li H."/>
        </authorList>
    </citation>
    <scope>NUCLEOTIDE SEQUENCE [LARGE SCALE GENOMIC DNA]</scope>
    <source>
        <strain evidence="7">Lab_2022b</strain>
    </source>
</reference>
<evidence type="ECO:0000256" key="5">
    <source>
        <dbReference type="ARBA" id="ARBA00022840"/>
    </source>
</evidence>
<gene>
    <name evidence="7" type="ORF">O3M35_004537</name>
</gene>
<evidence type="ECO:0000256" key="1">
    <source>
        <dbReference type="ARBA" id="ARBA00011003"/>
    </source>
</evidence>
<keyword evidence="2" id="KW-0808">Transferase</keyword>